<dbReference type="PROSITE" id="PS00618">
    <property type="entry name" value="RECF_2"/>
    <property type="match status" value="1"/>
</dbReference>
<keyword evidence="4 9" id="KW-0963">Cytoplasm</keyword>
<evidence type="ECO:0000256" key="7">
    <source>
        <dbReference type="ARBA" id="ARBA00022840"/>
    </source>
</evidence>
<dbReference type="Pfam" id="PF02463">
    <property type="entry name" value="SMC_N"/>
    <property type="match status" value="1"/>
</dbReference>
<evidence type="ECO:0000313" key="13">
    <source>
        <dbReference type="EMBL" id="OUN02327.1"/>
    </source>
</evidence>
<keyword evidence="6 9" id="KW-0547">Nucleotide-binding</keyword>
<dbReference type="RefSeq" id="WP_087403080.1">
    <property type="nucleotide sequence ID" value="NZ_NFHB01000008.1"/>
</dbReference>
<dbReference type="NCBIfam" id="TIGR00611">
    <property type="entry name" value="recf"/>
    <property type="match status" value="1"/>
</dbReference>
<dbReference type="GO" id="GO:0003697">
    <property type="term" value="F:single-stranded DNA binding"/>
    <property type="evidence" value="ECO:0007669"/>
    <property type="project" value="UniProtKB-UniRule"/>
</dbReference>
<dbReference type="AlphaFoldDB" id="A0A1Y3QV90"/>
<evidence type="ECO:0000256" key="10">
    <source>
        <dbReference type="RuleBase" id="RU000578"/>
    </source>
</evidence>
<dbReference type="Proteomes" id="UP000195772">
    <property type="component" value="Unassembled WGS sequence"/>
</dbReference>
<accession>A0A1Y3QV90</accession>
<dbReference type="eggNOG" id="COG1195">
    <property type="taxonomic scope" value="Bacteria"/>
</dbReference>
<evidence type="ECO:0000256" key="6">
    <source>
        <dbReference type="ARBA" id="ARBA00022741"/>
    </source>
</evidence>
<sequence length="461" mass="50243">MYLKKISLLNFKNIAQEELALCPGINCLVGDNGAGKTNIIDAVYYLSMCKSSLAMTDGQSVRHGADFFLAEGQYLTDAGKTESVVCSFSRKGGKVLKRNGKEYERLSDHVGLIPAVIVSPADSALISDAADERRRYLNGFISQLDRTYLAAVMRYNGVLAERNRLLKNMPDETMLRIYDMQLVEQGNRIHALRREFTQRLQPVVADYYRTLSGDREQVELHYKSELNDRPFDQLLLAARQKDLANEFTTAGIHRDDLVLKIGGYPLRKYGSQGQQKSFLIALKLAQYTIVAREKGEKPILLLDDLFDKLDAGRVEQLIRLVSEDSFGQIMITDCNPTRLRTILDKAGGEYALFTVGNGAVTQGNATATAAAADPDKGSAGNQPGNTATDMAAEPEKDKTQGQTGSAATERTEGQTGELPAGEPARRPSEPVPAPEPAEEPAAEPDGNGARPGDAASEGGRP</sequence>
<proteinExistence type="inferred from homology"/>
<evidence type="ECO:0000256" key="8">
    <source>
        <dbReference type="ARBA" id="ARBA00023125"/>
    </source>
</evidence>
<dbReference type="InterPro" id="IPR027417">
    <property type="entry name" value="P-loop_NTPase"/>
</dbReference>
<keyword evidence="7 9" id="KW-0067">ATP-binding</keyword>
<dbReference type="InterPro" id="IPR018078">
    <property type="entry name" value="DNA-binding_RecF_CS"/>
</dbReference>
<evidence type="ECO:0000256" key="4">
    <source>
        <dbReference type="ARBA" id="ARBA00022490"/>
    </source>
</evidence>
<dbReference type="GO" id="GO:0000731">
    <property type="term" value="P:DNA synthesis involved in DNA repair"/>
    <property type="evidence" value="ECO:0007669"/>
    <property type="project" value="TreeGrafter"/>
</dbReference>
<evidence type="ECO:0000313" key="14">
    <source>
        <dbReference type="Proteomes" id="UP000195772"/>
    </source>
</evidence>
<comment type="similarity">
    <text evidence="2 9 10">Belongs to the RecF family.</text>
</comment>
<keyword evidence="8 9" id="KW-0238">DNA-binding</keyword>
<dbReference type="Gene3D" id="3.40.50.300">
    <property type="entry name" value="P-loop containing nucleotide triphosphate hydrolases"/>
    <property type="match status" value="1"/>
</dbReference>
<name>A0A1Y3QV90_9BACT</name>
<dbReference type="HAMAP" id="MF_00365">
    <property type="entry name" value="RecF"/>
    <property type="match status" value="1"/>
</dbReference>
<evidence type="ECO:0000256" key="3">
    <source>
        <dbReference type="ARBA" id="ARBA00020170"/>
    </source>
</evidence>
<comment type="subcellular location">
    <subcellularLocation>
        <location evidence="1 9 10">Cytoplasm</location>
    </subcellularLocation>
</comment>
<feature type="region of interest" description="Disordered" evidence="11">
    <location>
        <begin position="366"/>
        <end position="461"/>
    </location>
</feature>
<keyword evidence="9 10" id="KW-0227">DNA damage</keyword>
<protein>
    <recommendedName>
        <fullName evidence="3 9">DNA replication and repair protein RecF</fullName>
    </recommendedName>
</protein>
<feature type="binding site" evidence="9">
    <location>
        <begin position="30"/>
        <end position="37"/>
    </location>
    <ligand>
        <name>ATP</name>
        <dbReference type="ChEBI" id="CHEBI:30616"/>
    </ligand>
</feature>
<dbReference type="GO" id="GO:0009432">
    <property type="term" value="P:SOS response"/>
    <property type="evidence" value="ECO:0007669"/>
    <property type="project" value="UniProtKB-UniRule"/>
</dbReference>
<evidence type="ECO:0000256" key="11">
    <source>
        <dbReference type="SAM" id="MobiDB-lite"/>
    </source>
</evidence>
<comment type="function">
    <text evidence="9 10">The RecF protein is involved in DNA metabolism; it is required for DNA replication and normal SOS inducibility. RecF binds preferentially to single-stranded, linear DNA. It also seems to bind ATP.</text>
</comment>
<gene>
    <name evidence="9" type="primary">recF</name>
    <name evidence="13" type="ORF">B5G41_11660</name>
</gene>
<dbReference type="PANTHER" id="PTHR32182">
    <property type="entry name" value="DNA REPLICATION AND REPAIR PROTEIN RECF"/>
    <property type="match status" value="1"/>
</dbReference>
<organism evidence="13 14">
    <name type="scientific">Alistipes onderdonkii</name>
    <dbReference type="NCBI Taxonomy" id="328813"/>
    <lineage>
        <taxon>Bacteria</taxon>
        <taxon>Pseudomonadati</taxon>
        <taxon>Bacteroidota</taxon>
        <taxon>Bacteroidia</taxon>
        <taxon>Bacteroidales</taxon>
        <taxon>Rikenellaceae</taxon>
        <taxon>Alistipes</taxon>
    </lineage>
</organism>
<keyword evidence="5 9" id="KW-0235">DNA replication</keyword>
<evidence type="ECO:0000259" key="12">
    <source>
        <dbReference type="Pfam" id="PF02463"/>
    </source>
</evidence>
<evidence type="ECO:0000256" key="2">
    <source>
        <dbReference type="ARBA" id="ARBA00008016"/>
    </source>
</evidence>
<dbReference type="OrthoDB" id="9803889at2"/>
<evidence type="ECO:0000256" key="1">
    <source>
        <dbReference type="ARBA" id="ARBA00004496"/>
    </source>
</evidence>
<feature type="domain" description="RecF/RecN/SMC N-terminal" evidence="12">
    <location>
        <begin position="2"/>
        <end position="336"/>
    </location>
</feature>
<dbReference type="GO" id="GO:0006260">
    <property type="term" value="P:DNA replication"/>
    <property type="evidence" value="ECO:0007669"/>
    <property type="project" value="UniProtKB-UniRule"/>
</dbReference>
<feature type="compositionally biased region" description="Polar residues" evidence="11">
    <location>
        <begin position="379"/>
        <end position="388"/>
    </location>
</feature>
<dbReference type="EMBL" id="NFHB01000008">
    <property type="protein sequence ID" value="OUN02327.1"/>
    <property type="molecule type" value="Genomic_DNA"/>
</dbReference>
<reference evidence="14" key="1">
    <citation type="submission" date="2017-04" db="EMBL/GenBank/DDBJ databases">
        <title>Function of individual gut microbiota members based on whole genome sequencing of pure cultures obtained from chicken caecum.</title>
        <authorList>
            <person name="Medvecky M."/>
            <person name="Cejkova D."/>
            <person name="Polansky O."/>
            <person name="Karasova D."/>
            <person name="Kubasova T."/>
            <person name="Cizek A."/>
            <person name="Rychlik I."/>
        </authorList>
    </citation>
    <scope>NUCLEOTIDE SEQUENCE [LARGE SCALE GENOMIC DNA]</scope>
    <source>
        <strain evidence="14">An90</strain>
    </source>
</reference>
<keyword evidence="9 10" id="KW-0742">SOS response</keyword>
<dbReference type="SUPFAM" id="SSF52540">
    <property type="entry name" value="P-loop containing nucleoside triphosphate hydrolases"/>
    <property type="match status" value="1"/>
</dbReference>
<dbReference type="GO" id="GO:0005737">
    <property type="term" value="C:cytoplasm"/>
    <property type="evidence" value="ECO:0007669"/>
    <property type="project" value="UniProtKB-SubCell"/>
</dbReference>
<comment type="caution">
    <text evidence="13">The sequence shown here is derived from an EMBL/GenBank/DDBJ whole genome shotgun (WGS) entry which is preliminary data.</text>
</comment>
<evidence type="ECO:0000256" key="9">
    <source>
        <dbReference type="HAMAP-Rule" id="MF_00365"/>
    </source>
</evidence>
<dbReference type="InterPro" id="IPR042174">
    <property type="entry name" value="RecF_2"/>
</dbReference>
<dbReference type="InterPro" id="IPR001238">
    <property type="entry name" value="DNA-binding_RecF"/>
</dbReference>
<keyword evidence="9 10" id="KW-0234">DNA repair</keyword>
<dbReference type="GO" id="GO:0005524">
    <property type="term" value="F:ATP binding"/>
    <property type="evidence" value="ECO:0007669"/>
    <property type="project" value="UniProtKB-UniRule"/>
</dbReference>
<dbReference type="PANTHER" id="PTHR32182:SF0">
    <property type="entry name" value="DNA REPLICATION AND REPAIR PROTEIN RECF"/>
    <property type="match status" value="1"/>
</dbReference>
<dbReference type="Gene3D" id="1.20.1050.90">
    <property type="entry name" value="RecF/RecN/SMC, N-terminal domain"/>
    <property type="match status" value="1"/>
</dbReference>
<dbReference type="InterPro" id="IPR003395">
    <property type="entry name" value="RecF/RecN/SMC_N"/>
</dbReference>
<evidence type="ECO:0000256" key="5">
    <source>
        <dbReference type="ARBA" id="ARBA00022705"/>
    </source>
</evidence>
<dbReference type="PROSITE" id="PS00617">
    <property type="entry name" value="RECF_1"/>
    <property type="match status" value="1"/>
</dbReference>
<dbReference type="GO" id="GO:0006302">
    <property type="term" value="P:double-strand break repair"/>
    <property type="evidence" value="ECO:0007669"/>
    <property type="project" value="TreeGrafter"/>
</dbReference>